<evidence type="ECO:0000256" key="1">
    <source>
        <dbReference type="SAM" id="MobiDB-lite"/>
    </source>
</evidence>
<reference evidence="2 3" key="1">
    <citation type="submission" date="2024-02" db="EMBL/GenBank/DDBJ databases">
        <title>De novo assembly and annotation of 12 fungi associated with fruit tree decline syndrome in Ontario, Canada.</title>
        <authorList>
            <person name="Sulman M."/>
            <person name="Ellouze W."/>
            <person name="Ilyukhin E."/>
        </authorList>
    </citation>
    <scope>NUCLEOTIDE SEQUENCE [LARGE SCALE GENOMIC DNA]</scope>
    <source>
        <strain evidence="2 3">FDS-637</strain>
    </source>
</reference>
<feature type="region of interest" description="Disordered" evidence="1">
    <location>
        <begin position="75"/>
        <end position="116"/>
    </location>
</feature>
<dbReference type="Proteomes" id="UP001430584">
    <property type="component" value="Unassembled WGS sequence"/>
</dbReference>
<keyword evidence="3" id="KW-1185">Reference proteome</keyword>
<protein>
    <submittedName>
        <fullName evidence="2">Uncharacterized protein</fullName>
    </submittedName>
</protein>
<evidence type="ECO:0000313" key="2">
    <source>
        <dbReference type="EMBL" id="KAL0258202.1"/>
    </source>
</evidence>
<dbReference type="EMBL" id="JAJVCZ030000007">
    <property type="protein sequence ID" value="KAL0258202.1"/>
    <property type="molecule type" value="Genomic_DNA"/>
</dbReference>
<dbReference type="RefSeq" id="XP_066631231.1">
    <property type="nucleotide sequence ID" value="XM_066778794.1"/>
</dbReference>
<evidence type="ECO:0000313" key="3">
    <source>
        <dbReference type="Proteomes" id="UP001430584"/>
    </source>
</evidence>
<proteinExistence type="predicted"/>
<dbReference type="PANTHER" id="PTHR39609:SF1">
    <property type="entry name" value="RFEG"/>
    <property type="match status" value="1"/>
</dbReference>
<sequence>MSRSTPTRQWFQPGEGIAREVITADIQRYLGPDALVKPGIGTGEYEGVEGYWITAYRTLTSQMVQDLKLDSQRWRAEVQQGRVPMEEETTPMPSPSQDMPNKEPTMCQHLDMDKAK</sequence>
<dbReference type="GeneID" id="92011460"/>
<name>A0ABR3CC63_9PEZI</name>
<comment type="caution">
    <text evidence="2">The sequence shown here is derived from an EMBL/GenBank/DDBJ whole genome shotgun (WGS) entry which is preliminary data.</text>
</comment>
<gene>
    <name evidence="2" type="ORF">SLS55_007375</name>
</gene>
<organism evidence="2 3">
    <name type="scientific">Diplodia seriata</name>
    <dbReference type="NCBI Taxonomy" id="420778"/>
    <lineage>
        <taxon>Eukaryota</taxon>
        <taxon>Fungi</taxon>
        <taxon>Dikarya</taxon>
        <taxon>Ascomycota</taxon>
        <taxon>Pezizomycotina</taxon>
        <taxon>Dothideomycetes</taxon>
        <taxon>Dothideomycetes incertae sedis</taxon>
        <taxon>Botryosphaeriales</taxon>
        <taxon>Botryosphaeriaceae</taxon>
        <taxon>Diplodia</taxon>
    </lineage>
</organism>
<dbReference type="PANTHER" id="PTHR39609">
    <property type="entry name" value="RFEG-RELATED"/>
    <property type="match status" value="1"/>
</dbReference>
<accession>A0ABR3CC63</accession>